<dbReference type="Proteomes" id="UP000294933">
    <property type="component" value="Unassembled WGS sequence"/>
</dbReference>
<evidence type="ECO:0000313" key="3">
    <source>
        <dbReference type="Proteomes" id="UP000294933"/>
    </source>
</evidence>
<sequence length="153" mass="17197">MKFLVLYDYALTISTEISEVWNSKFSGATALFFMIRYSYMVSQVLYSAENSIQNPSQMLSSACLRGEGFAHHDSNWINRYFSPENICDISETSAHLSRIRVGGCGRRGCWSLSRGFGNAGSCHQCVWKPLWPKRTVHLSPVSSAGFNHSCICH</sequence>
<protein>
    <recommendedName>
        <fullName evidence="1">DUF6533 domain-containing protein</fullName>
    </recommendedName>
</protein>
<dbReference type="InterPro" id="IPR045340">
    <property type="entry name" value="DUF6533"/>
</dbReference>
<dbReference type="VEuPathDB" id="FungiDB:BD410DRAFT_648665"/>
<evidence type="ECO:0000313" key="2">
    <source>
        <dbReference type="EMBL" id="TDL16066.1"/>
    </source>
</evidence>
<name>A0A4Y7PLY5_9AGAM</name>
<keyword evidence="3" id="KW-1185">Reference proteome</keyword>
<evidence type="ECO:0000259" key="1">
    <source>
        <dbReference type="Pfam" id="PF20151"/>
    </source>
</evidence>
<organism evidence="2 3">
    <name type="scientific">Rickenella mellea</name>
    <dbReference type="NCBI Taxonomy" id="50990"/>
    <lineage>
        <taxon>Eukaryota</taxon>
        <taxon>Fungi</taxon>
        <taxon>Dikarya</taxon>
        <taxon>Basidiomycota</taxon>
        <taxon>Agaricomycotina</taxon>
        <taxon>Agaricomycetes</taxon>
        <taxon>Hymenochaetales</taxon>
        <taxon>Rickenellaceae</taxon>
        <taxon>Rickenella</taxon>
    </lineage>
</organism>
<reference evidence="2 3" key="1">
    <citation type="submission" date="2018-06" db="EMBL/GenBank/DDBJ databases">
        <title>A transcriptomic atlas of mushroom development highlights an independent origin of complex multicellularity.</title>
        <authorList>
            <consortium name="DOE Joint Genome Institute"/>
            <person name="Krizsan K."/>
            <person name="Almasi E."/>
            <person name="Merenyi Z."/>
            <person name="Sahu N."/>
            <person name="Viragh M."/>
            <person name="Koszo T."/>
            <person name="Mondo S."/>
            <person name="Kiss B."/>
            <person name="Balint B."/>
            <person name="Kues U."/>
            <person name="Barry K."/>
            <person name="Hegedus J.C."/>
            <person name="Henrissat B."/>
            <person name="Johnson J."/>
            <person name="Lipzen A."/>
            <person name="Ohm R."/>
            <person name="Nagy I."/>
            <person name="Pangilinan J."/>
            <person name="Yan J."/>
            <person name="Xiong Y."/>
            <person name="Grigoriev I.V."/>
            <person name="Hibbett D.S."/>
            <person name="Nagy L.G."/>
        </authorList>
    </citation>
    <scope>NUCLEOTIDE SEQUENCE [LARGE SCALE GENOMIC DNA]</scope>
    <source>
        <strain evidence="2 3">SZMC22713</strain>
    </source>
</reference>
<dbReference type="AlphaFoldDB" id="A0A4Y7PLY5"/>
<feature type="domain" description="DUF6533" evidence="1">
    <location>
        <begin position="4"/>
        <end position="40"/>
    </location>
</feature>
<gene>
    <name evidence="2" type="ORF">BD410DRAFT_648665</name>
</gene>
<accession>A0A4Y7PLY5</accession>
<dbReference type="EMBL" id="ML170252">
    <property type="protein sequence ID" value="TDL16066.1"/>
    <property type="molecule type" value="Genomic_DNA"/>
</dbReference>
<proteinExistence type="predicted"/>
<dbReference type="OrthoDB" id="2745134at2759"/>
<dbReference type="Pfam" id="PF20151">
    <property type="entry name" value="DUF6533"/>
    <property type="match status" value="1"/>
</dbReference>